<organism evidence="1 2">
    <name type="scientific">Jatropha curcas</name>
    <name type="common">Barbados nut</name>
    <dbReference type="NCBI Taxonomy" id="180498"/>
    <lineage>
        <taxon>Eukaryota</taxon>
        <taxon>Viridiplantae</taxon>
        <taxon>Streptophyta</taxon>
        <taxon>Embryophyta</taxon>
        <taxon>Tracheophyta</taxon>
        <taxon>Spermatophyta</taxon>
        <taxon>Magnoliopsida</taxon>
        <taxon>eudicotyledons</taxon>
        <taxon>Gunneridae</taxon>
        <taxon>Pentapetalae</taxon>
        <taxon>rosids</taxon>
        <taxon>fabids</taxon>
        <taxon>Malpighiales</taxon>
        <taxon>Euphorbiaceae</taxon>
        <taxon>Crotonoideae</taxon>
        <taxon>Jatropheae</taxon>
        <taxon>Jatropha</taxon>
    </lineage>
</organism>
<protein>
    <submittedName>
        <fullName evidence="1">Uncharacterized protein</fullName>
    </submittedName>
</protein>
<evidence type="ECO:0000313" key="1">
    <source>
        <dbReference type="EMBL" id="KDP30149.1"/>
    </source>
</evidence>
<keyword evidence="2" id="KW-1185">Reference proteome</keyword>
<gene>
    <name evidence="1" type="ORF">JCGZ_18110</name>
</gene>
<dbReference type="Proteomes" id="UP000027138">
    <property type="component" value="Unassembled WGS sequence"/>
</dbReference>
<dbReference type="AlphaFoldDB" id="A0A067KE70"/>
<name>A0A067KE70_JATCU</name>
<evidence type="ECO:0000313" key="2">
    <source>
        <dbReference type="Proteomes" id="UP000027138"/>
    </source>
</evidence>
<sequence>MQISVLNTYCGSGCEGDLGSTIRDVLFLYGAQPKLVAQATTCGVCHMPVARAT</sequence>
<proteinExistence type="predicted"/>
<accession>A0A067KE70</accession>
<dbReference type="EMBL" id="KK914703">
    <property type="protein sequence ID" value="KDP30149.1"/>
    <property type="molecule type" value="Genomic_DNA"/>
</dbReference>
<reference evidence="1 2" key="1">
    <citation type="journal article" date="2014" name="PLoS ONE">
        <title>Global Analysis of Gene Expression Profiles in Physic Nut (Jatropha curcas L.) Seedlings Exposed to Salt Stress.</title>
        <authorList>
            <person name="Zhang L."/>
            <person name="Zhang C."/>
            <person name="Wu P."/>
            <person name="Chen Y."/>
            <person name="Li M."/>
            <person name="Jiang H."/>
            <person name="Wu G."/>
        </authorList>
    </citation>
    <scope>NUCLEOTIDE SEQUENCE [LARGE SCALE GENOMIC DNA]</scope>
    <source>
        <strain evidence="2">cv. GZQX0401</strain>
        <tissue evidence="1">Young leaves</tissue>
    </source>
</reference>